<proteinExistence type="predicted"/>
<reference evidence="4" key="1">
    <citation type="journal article" date="2023" name="GigaByte">
        <title>Genome assembly of the bearded iris, Iris pallida Lam.</title>
        <authorList>
            <person name="Bruccoleri R.E."/>
            <person name="Oakeley E.J."/>
            <person name="Faust A.M.E."/>
            <person name="Altorfer M."/>
            <person name="Dessus-Babus S."/>
            <person name="Burckhardt D."/>
            <person name="Oertli M."/>
            <person name="Naumann U."/>
            <person name="Petersen F."/>
            <person name="Wong J."/>
        </authorList>
    </citation>
    <scope>NUCLEOTIDE SEQUENCE</scope>
    <source>
        <strain evidence="4">GSM-AAB239-AS_SAM_17_03QT</strain>
    </source>
</reference>
<dbReference type="EMBL" id="JANAVB010021399">
    <property type="protein sequence ID" value="KAJ6825945.1"/>
    <property type="molecule type" value="Genomic_DNA"/>
</dbReference>
<evidence type="ECO:0000313" key="1">
    <source>
        <dbReference type="EMBL" id="KAJ6825944.1"/>
    </source>
</evidence>
<name>A0AAX6I7G7_IRIPA</name>
<dbReference type="Proteomes" id="UP001140949">
    <property type="component" value="Unassembled WGS sequence"/>
</dbReference>
<accession>A0AAX6I7G7</accession>
<reference evidence="4" key="2">
    <citation type="submission" date="2023-04" db="EMBL/GenBank/DDBJ databases">
        <authorList>
            <person name="Bruccoleri R.E."/>
            <person name="Oakeley E.J."/>
            <person name="Faust A.-M."/>
            <person name="Dessus-Babus S."/>
            <person name="Altorfer M."/>
            <person name="Burckhardt D."/>
            <person name="Oertli M."/>
            <person name="Naumann U."/>
            <person name="Petersen F."/>
            <person name="Wong J."/>
        </authorList>
    </citation>
    <scope>NUCLEOTIDE SEQUENCE</scope>
    <source>
        <strain evidence="4">GSM-AAB239-AS_SAM_17_03QT</strain>
        <tissue evidence="4">Leaf</tissue>
    </source>
</reference>
<evidence type="ECO:0000313" key="3">
    <source>
        <dbReference type="EMBL" id="KAJ6830207.1"/>
    </source>
</evidence>
<dbReference type="EMBL" id="JANAVB010004178">
    <property type="protein sequence ID" value="KAJ6848988.1"/>
    <property type="molecule type" value="Genomic_DNA"/>
</dbReference>
<dbReference type="EMBL" id="JANAVB010017783">
    <property type="protein sequence ID" value="KAJ6830207.1"/>
    <property type="molecule type" value="Genomic_DNA"/>
</dbReference>
<gene>
    <name evidence="4" type="ORF">M6B38_271665</name>
    <name evidence="3" type="ORF">M6B38_355350</name>
    <name evidence="1" type="ORF">M6B38_374950</name>
    <name evidence="2" type="ORF">M6B38_374955</name>
</gene>
<comment type="caution">
    <text evidence="4">The sequence shown here is derived from an EMBL/GenBank/DDBJ whole genome shotgun (WGS) entry which is preliminary data.</text>
</comment>
<evidence type="ECO:0000313" key="2">
    <source>
        <dbReference type="EMBL" id="KAJ6825945.1"/>
    </source>
</evidence>
<organism evidence="4 5">
    <name type="scientific">Iris pallida</name>
    <name type="common">Sweet iris</name>
    <dbReference type="NCBI Taxonomy" id="29817"/>
    <lineage>
        <taxon>Eukaryota</taxon>
        <taxon>Viridiplantae</taxon>
        <taxon>Streptophyta</taxon>
        <taxon>Embryophyta</taxon>
        <taxon>Tracheophyta</taxon>
        <taxon>Spermatophyta</taxon>
        <taxon>Magnoliopsida</taxon>
        <taxon>Liliopsida</taxon>
        <taxon>Asparagales</taxon>
        <taxon>Iridaceae</taxon>
        <taxon>Iridoideae</taxon>
        <taxon>Irideae</taxon>
        <taxon>Iris</taxon>
    </lineage>
</organism>
<sequence length="33" mass="4027">MITSEERTWYSEPRMACQLNSRRRKFIEASSVY</sequence>
<evidence type="ECO:0000313" key="4">
    <source>
        <dbReference type="EMBL" id="KAJ6848988.1"/>
    </source>
</evidence>
<evidence type="ECO:0000313" key="5">
    <source>
        <dbReference type="Proteomes" id="UP001140949"/>
    </source>
</evidence>
<protein>
    <submittedName>
        <fullName evidence="4">Uncharacterized protein</fullName>
    </submittedName>
</protein>
<dbReference type="EMBL" id="JANAVB010021399">
    <property type="protein sequence ID" value="KAJ6825944.1"/>
    <property type="molecule type" value="Genomic_DNA"/>
</dbReference>
<keyword evidence="5" id="KW-1185">Reference proteome</keyword>
<dbReference type="AlphaFoldDB" id="A0AAX6I7G7"/>